<dbReference type="Gene3D" id="3.90.1150.10">
    <property type="entry name" value="Aspartate Aminotransferase, domain 1"/>
    <property type="match status" value="1"/>
</dbReference>
<dbReference type="SUPFAM" id="SSF53383">
    <property type="entry name" value="PLP-dependent transferases"/>
    <property type="match status" value="1"/>
</dbReference>
<evidence type="ECO:0000256" key="1">
    <source>
        <dbReference type="ARBA" id="ARBA00001933"/>
    </source>
</evidence>
<dbReference type="GO" id="GO:0010285">
    <property type="term" value="F:L,L-diaminopimelate aminotransferase activity"/>
    <property type="evidence" value="ECO:0007669"/>
    <property type="project" value="UniProtKB-EC"/>
</dbReference>
<dbReference type="GO" id="GO:0030170">
    <property type="term" value="F:pyridoxal phosphate binding"/>
    <property type="evidence" value="ECO:0007669"/>
    <property type="project" value="UniProtKB-UniRule"/>
</dbReference>
<comment type="caution">
    <text evidence="7">The sequence shown here is derived from an EMBL/GenBank/DDBJ whole genome shotgun (WGS) entry which is preliminary data.</text>
</comment>
<gene>
    <name evidence="7" type="ORF">HON47_02010</name>
</gene>
<evidence type="ECO:0000313" key="8">
    <source>
        <dbReference type="Proteomes" id="UP000722459"/>
    </source>
</evidence>
<evidence type="ECO:0000256" key="3">
    <source>
        <dbReference type="ARBA" id="ARBA00022679"/>
    </source>
</evidence>
<keyword evidence="2 7" id="KW-0032">Aminotransferase</keyword>
<evidence type="ECO:0000256" key="2">
    <source>
        <dbReference type="ARBA" id="ARBA00022576"/>
    </source>
</evidence>
<evidence type="ECO:0000256" key="5">
    <source>
        <dbReference type="NCBIfam" id="TIGR03542"/>
    </source>
</evidence>
<accession>A0A8T5GEC6</accession>
<dbReference type="AlphaFoldDB" id="A0A8T5GEC6"/>
<dbReference type="InterPro" id="IPR015422">
    <property type="entry name" value="PyrdxlP-dep_Trfase_small"/>
</dbReference>
<dbReference type="HAMAP" id="MF_01642">
    <property type="entry name" value="DapL_aminotrans_1"/>
    <property type="match status" value="1"/>
</dbReference>
<sequence length="409" mass="44847">MVKINTNYDKLAAGYLFPEIAKRTKAFLEANPNAEVMKLGIGNTTEPLTKSTLDGLSKGVEKLSTVEEYSGYGDEQGNTALREAIAKKYSNYKVALDSNEVFVSDGAKPDSANIQSIFSKDNIIAVQDPAYPVYVDTNVIAGRTGESKDGQYEGLVYMSCTEENCFFPSPPKEKVDLIYLCSPNNPTGAVATKEQLKAFVDYARENKAIIIFDSAYSEFITDESLPRSIYEIEGAKECAIEINSFSKSAGFTGVRLGWTIVPKALVTEDSDAGKINALWNRRQTTFFNGASNIVQEGGLAVLSEQGQAENKEVINYYMDNAKIIKEGLEAIGVKCFGGVNAPYIWMKTPNNLSSWDFFDKLLNECHVVGTPGSGFGPAGEGYFRLSAFGHRENILKAVEEIKSKLKVEQ</sequence>
<dbReference type="CDD" id="cd00609">
    <property type="entry name" value="AAT_like"/>
    <property type="match status" value="1"/>
</dbReference>
<dbReference type="FunFam" id="3.40.640.10:FF:000099">
    <property type="entry name" value="LL-diaminopimelate aminotransferase, chloroplastic"/>
    <property type="match status" value="1"/>
</dbReference>
<keyword evidence="4" id="KW-0663">Pyridoxal phosphate</keyword>
<protein>
    <recommendedName>
        <fullName evidence="5">LL-diaminopimelate aminotransferase</fullName>
        <ecNumber evidence="5">2.6.1.83</ecNumber>
    </recommendedName>
</protein>
<dbReference type="InterPro" id="IPR019942">
    <property type="entry name" value="DapL/ALD1"/>
</dbReference>
<evidence type="ECO:0000256" key="4">
    <source>
        <dbReference type="ARBA" id="ARBA00022898"/>
    </source>
</evidence>
<dbReference type="Gene3D" id="3.40.640.10">
    <property type="entry name" value="Type I PLP-dependent aspartate aminotransferase-like (Major domain)"/>
    <property type="match status" value="1"/>
</dbReference>
<evidence type="ECO:0000313" key="7">
    <source>
        <dbReference type="EMBL" id="MBT4870321.1"/>
    </source>
</evidence>
<dbReference type="Proteomes" id="UP000722459">
    <property type="component" value="Unassembled WGS sequence"/>
</dbReference>
<feature type="domain" description="Aminotransferase class I/classII large" evidence="6">
    <location>
        <begin position="35"/>
        <end position="401"/>
    </location>
</feature>
<dbReference type="InterPro" id="IPR015421">
    <property type="entry name" value="PyrdxlP-dep_Trfase_major"/>
</dbReference>
<organism evidence="7 8">
    <name type="scientific">Candidatus Iainarchaeum sp</name>
    <dbReference type="NCBI Taxonomy" id="3101447"/>
    <lineage>
        <taxon>Archaea</taxon>
        <taxon>Candidatus Iainarchaeota</taxon>
        <taxon>Candidatus Iainarchaeia</taxon>
        <taxon>Candidatus Iainarchaeales</taxon>
        <taxon>Candidatus Iainarchaeaceae</taxon>
        <taxon>Candidatus Iainarchaeum</taxon>
    </lineage>
</organism>
<keyword evidence="3 7" id="KW-0808">Transferase</keyword>
<dbReference type="InterPro" id="IPR015424">
    <property type="entry name" value="PyrdxlP-dep_Trfase"/>
</dbReference>
<evidence type="ECO:0000259" key="6">
    <source>
        <dbReference type="Pfam" id="PF00155"/>
    </source>
</evidence>
<proteinExistence type="inferred from homology"/>
<reference evidence="7" key="1">
    <citation type="journal article" date="2021" name="ISME J.">
        <title>Mercury methylation by metabolically versatile and cosmopolitan marine bacteria.</title>
        <authorList>
            <person name="Lin H."/>
            <person name="Ascher D.B."/>
            <person name="Myung Y."/>
            <person name="Lamborg C.H."/>
            <person name="Hallam S.J."/>
            <person name="Gionfriddo C.M."/>
            <person name="Holt K.E."/>
            <person name="Moreau J.W."/>
        </authorList>
    </citation>
    <scope>NUCLEOTIDE SEQUENCE</scope>
    <source>
        <strain evidence="7">SI075_bin30</strain>
    </source>
</reference>
<dbReference type="EMBL" id="JABJNZ010000027">
    <property type="protein sequence ID" value="MBT4870321.1"/>
    <property type="molecule type" value="Genomic_DNA"/>
</dbReference>
<dbReference type="NCBIfam" id="TIGR03542">
    <property type="entry name" value="DAPAT_plant"/>
    <property type="match status" value="1"/>
</dbReference>
<dbReference type="InterPro" id="IPR004839">
    <property type="entry name" value="Aminotransferase_I/II_large"/>
</dbReference>
<dbReference type="Pfam" id="PF00155">
    <property type="entry name" value="Aminotran_1_2"/>
    <property type="match status" value="1"/>
</dbReference>
<dbReference type="EC" id="2.6.1.83" evidence="5"/>
<name>A0A8T5GEC6_9ARCH</name>
<comment type="cofactor">
    <cofactor evidence="1">
        <name>pyridoxal 5'-phosphate</name>
        <dbReference type="ChEBI" id="CHEBI:597326"/>
    </cofactor>
</comment>
<dbReference type="PANTHER" id="PTHR43144">
    <property type="entry name" value="AMINOTRANSFERASE"/>
    <property type="match status" value="1"/>
</dbReference>